<dbReference type="SUPFAM" id="SSF158472">
    <property type="entry name" value="HAMP domain-like"/>
    <property type="match status" value="1"/>
</dbReference>
<dbReference type="EMBL" id="BAABDO010000009">
    <property type="protein sequence ID" value="GAA4131531.1"/>
    <property type="molecule type" value="Genomic_DNA"/>
</dbReference>
<evidence type="ECO:0000256" key="9">
    <source>
        <dbReference type="ARBA" id="ARBA00023012"/>
    </source>
</evidence>
<evidence type="ECO:0000256" key="2">
    <source>
        <dbReference type="ARBA" id="ARBA00004236"/>
    </source>
</evidence>
<evidence type="ECO:0000256" key="5">
    <source>
        <dbReference type="ARBA" id="ARBA00022679"/>
    </source>
</evidence>
<comment type="caution">
    <text evidence="14">The sequence shown here is derived from an EMBL/GenBank/DDBJ whole genome shotgun (WGS) entry which is preliminary data.</text>
</comment>
<keyword evidence="6 11" id="KW-0812">Transmembrane</keyword>
<dbReference type="Pfam" id="PF00512">
    <property type="entry name" value="HisKA"/>
    <property type="match status" value="1"/>
</dbReference>
<dbReference type="InterPro" id="IPR003594">
    <property type="entry name" value="HATPase_dom"/>
</dbReference>
<evidence type="ECO:0000256" key="4">
    <source>
        <dbReference type="ARBA" id="ARBA00022553"/>
    </source>
</evidence>
<evidence type="ECO:0000313" key="15">
    <source>
        <dbReference type="Proteomes" id="UP001500266"/>
    </source>
</evidence>
<dbReference type="InterPro" id="IPR050428">
    <property type="entry name" value="TCS_sensor_his_kinase"/>
</dbReference>
<keyword evidence="15" id="KW-1185">Reference proteome</keyword>
<dbReference type="PROSITE" id="PS50109">
    <property type="entry name" value="HIS_KIN"/>
    <property type="match status" value="1"/>
</dbReference>
<keyword evidence="10 11" id="KW-0472">Membrane</keyword>
<keyword evidence="9" id="KW-0902">Two-component regulatory system</keyword>
<dbReference type="InterPro" id="IPR004358">
    <property type="entry name" value="Sig_transdc_His_kin-like_C"/>
</dbReference>
<dbReference type="CDD" id="cd06225">
    <property type="entry name" value="HAMP"/>
    <property type="match status" value="1"/>
</dbReference>
<dbReference type="SMART" id="SM00304">
    <property type="entry name" value="HAMP"/>
    <property type="match status" value="1"/>
</dbReference>
<dbReference type="Pfam" id="PF02518">
    <property type="entry name" value="HATPase_c"/>
    <property type="match status" value="1"/>
</dbReference>
<evidence type="ECO:0000313" key="14">
    <source>
        <dbReference type="EMBL" id="GAA4131531.1"/>
    </source>
</evidence>
<evidence type="ECO:0000256" key="11">
    <source>
        <dbReference type="SAM" id="Phobius"/>
    </source>
</evidence>
<dbReference type="CDD" id="cd00082">
    <property type="entry name" value="HisKA"/>
    <property type="match status" value="1"/>
</dbReference>
<evidence type="ECO:0000256" key="1">
    <source>
        <dbReference type="ARBA" id="ARBA00000085"/>
    </source>
</evidence>
<evidence type="ECO:0000256" key="8">
    <source>
        <dbReference type="ARBA" id="ARBA00022989"/>
    </source>
</evidence>
<feature type="transmembrane region" description="Helical" evidence="11">
    <location>
        <begin position="107"/>
        <end position="128"/>
    </location>
</feature>
<evidence type="ECO:0000256" key="7">
    <source>
        <dbReference type="ARBA" id="ARBA00022777"/>
    </source>
</evidence>
<dbReference type="PANTHER" id="PTHR45436">
    <property type="entry name" value="SENSOR HISTIDINE KINASE YKOH"/>
    <property type="match status" value="1"/>
</dbReference>
<dbReference type="InterPro" id="IPR036890">
    <property type="entry name" value="HATPase_C_sf"/>
</dbReference>
<feature type="domain" description="HAMP" evidence="13">
    <location>
        <begin position="129"/>
        <end position="182"/>
    </location>
</feature>
<dbReference type="Gene3D" id="3.30.565.10">
    <property type="entry name" value="Histidine kinase-like ATPase, C-terminal domain"/>
    <property type="match status" value="1"/>
</dbReference>
<dbReference type="InterPro" id="IPR003660">
    <property type="entry name" value="HAMP_dom"/>
</dbReference>
<dbReference type="Gene3D" id="6.10.340.10">
    <property type="match status" value="1"/>
</dbReference>
<evidence type="ECO:0000256" key="10">
    <source>
        <dbReference type="ARBA" id="ARBA00023136"/>
    </source>
</evidence>
<dbReference type="RefSeq" id="WP_345017896.1">
    <property type="nucleotide sequence ID" value="NZ_BAABDO010000009.1"/>
</dbReference>
<dbReference type="Gene3D" id="1.10.287.130">
    <property type="match status" value="1"/>
</dbReference>
<dbReference type="PROSITE" id="PS50885">
    <property type="entry name" value="HAMP"/>
    <property type="match status" value="1"/>
</dbReference>
<keyword evidence="8 11" id="KW-1133">Transmembrane helix</keyword>
<dbReference type="SMART" id="SM00387">
    <property type="entry name" value="HATPase_c"/>
    <property type="match status" value="1"/>
</dbReference>
<dbReference type="PANTHER" id="PTHR45436:SF5">
    <property type="entry name" value="SENSOR HISTIDINE KINASE TRCS"/>
    <property type="match status" value="1"/>
</dbReference>
<dbReference type="EC" id="2.7.13.3" evidence="3"/>
<feature type="domain" description="Histidine kinase" evidence="12">
    <location>
        <begin position="190"/>
        <end position="399"/>
    </location>
</feature>
<dbReference type="SMART" id="SM00388">
    <property type="entry name" value="HisKA"/>
    <property type="match status" value="1"/>
</dbReference>
<keyword evidence="4" id="KW-0597">Phosphoprotein</keyword>
<dbReference type="InterPro" id="IPR036097">
    <property type="entry name" value="HisK_dim/P_sf"/>
</dbReference>
<evidence type="ECO:0000259" key="12">
    <source>
        <dbReference type="PROSITE" id="PS50109"/>
    </source>
</evidence>
<name>A0ABP7Y6H9_9ACTN</name>
<keyword evidence="5" id="KW-0808">Transferase</keyword>
<feature type="transmembrane region" description="Helical" evidence="11">
    <location>
        <begin position="21"/>
        <end position="41"/>
    </location>
</feature>
<evidence type="ECO:0000256" key="6">
    <source>
        <dbReference type="ARBA" id="ARBA00022692"/>
    </source>
</evidence>
<organism evidence="14 15">
    <name type="scientific">Actinomadura keratinilytica</name>
    <dbReference type="NCBI Taxonomy" id="547461"/>
    <lineage>
        <taxon>Bacteria</taxon>
        <taxon>Bacillati</taxon>
        <taxon>Actinomycetota</taxon>
        <taxon>Actinomycetes</taxon>
        <taxon>Streptosporangiales</taxon>
        <taxon>Thermomonosporaceae</taxon>
        <taxon>Actinomadura</taxon>
    </lineage>
</organism>
<comment type="subcellular location">
    <subcellularLocation>
        <location evidence="2">Cell membrane</location>
    </subcellularLocation>
</comment>
<keyword evidence="14" id="KW-0067">ATP-binding</keyword>
<evidence type="ECO:0000256" key="3">
    <source>
        <dbReference type="ARBA" id="ARBA00012438"/>
    </source>
</evidence>
<reference evidence="15" key="1">
    <citation type="journal article" date="2019" name="Int. J. Syst. Evol. Microbiol.">
        <title>The Global Catalogue of Microorganisms (GCM) 10K type strain sequencing project: providing services to taxonomists for standard genome sequencing and annotation.</title>
        <authorList>
            <consortium name="The Broad Institute Genomics Platform"/>
            <consortium name="The Broad Institute Genome Sequencing Center for Infectious Disease"/>
            <person name="Wu L."/>
            <person name="Ma J."/>
        </authorList>
    </citation>
    <scope>NUCLEOTIDE SEQUENCE [LARGE SCALE GENOMIC DNA]</scope>
    <source>
        <strain evidence="15">JCM 17316</strain>
    </source>
</reference>
<sequence>MRALRAARRRWPFGGSVRARMTLLYGGLFTVITSAVLVGAARLQQEVLGRKVQDFPFGARVAAIPCDRRPPEAPCSSLPYQAPAPDAADPDHERGELLASLAGSQRLITVVAIAVIAVLAFALCWWLTGRLLRPLHRITATARRLSLSKLHERIALDGPQNELKELADTFDAMLDRLERAVASQRRFVANASHELRTPLAIQRTAVEVGLADPTPAKVARIRAELLRNTQRSERLIEGLLTLAQGERGLDTRDPVDLGGVVEQVVAEHRRLAERGGVAVSVATVPVTVLGDEVMLTRLVANLVQNAIRHNHPGGRVAVELSPDIGLVVGNTGPQVPPERVGELFEPFRRLHADRTGAAGGAGLGLSIVAAIARAHDGAVHATANPDGGLRVTVALPVHASPAPRAPAR</sequence>
<proteinExistence type="predicted"/>
<dbReference type="SUPFAM" id="SSF55874">
    <property type="entry name" value="ATPase domain of HSP90 chaperone/DNA topoisomerase II/histidine kinase"/>
    <property type="match status" value="1"/>
</dbReference>
<dbReference type="GO" id="GO:0005524">
    <property type="term" value="F:ATP binding"/>
    <property type="evidence" value="ECO:0007669"/>
    <property type="project" value="UniProtKB-KW"/>
</dbReference>
<protein>
    <recommendedName>
        <fullName evidence="3">histidine kinase</fullName>
        <ecNumber evidence="3">2.7.13.3</ecNumber>
    </recommendedName>
</protein>
<dbReference type="Pfam" id="PF00672">
    <property type="entry name" value="HAMP"/>
    <property type="match status" value="1"/>
</dbReference>
<accession>A0ABP7Y6H9</accession>
<dbReference type="InterPro" id="IPR003661">
    <property type="entry name" value="HisK_dim/P_dom"/>
</dbReference>
<dbReference type="Proteomes" id="UP001500266">
    <property type="component" value="Unassembled WGS sequence"/>
</dbReference>
<evidence type="ECO:0000259" key="13">
    <source>
        <dbReference type="PROSITE" id="PS50885"/>
    </source>
</evidence>
<dbReference type="InterPro" id="IPR005467">
    <property type="entry name" value="His_kinase_dom"/>
</dbReference>
<keyword evidence="14" id="KW-0547">Nucleotide-binding</keyword>
<dbReference type="PRINTS" id="PR00344">
    <property type="entry name" value="BCTRLSENSOR"/>
</dbReference>
<dbReference type="SUPFAM" id="SSF47384">
    <property type="entry name" value="Homodimeric domain of signal transducing histidine kinase"/>
    <property type="match status" value="1"/>
</dbReference>
<keyword evidence="7" id="KW-0418">Kinase</keyword>
<gene>
    <name evidence="14" type="ORF">GCM10022416_10350</name>
</gene>
<comment type="catalytic activity">
    <reaction evidence="1">
        <text>ATP + protein L-histidine = ADP + protein N-phospho-L-histidine.</text>
        <dbReference type="EC" id="2.7.13.3"/>
    </reaction>
</comment>